<dbReference type="InterPro" id="IPR012336">
    <property type="entry name" value="Thioredoxin-like_fold"/>
</dbReference>
<organism evidence="2">
    <name type="scientific">Acidithiobacillus sulfuriphilus</name>
    <dbReference type="NCBI Taxonomy" id="1867749"/>
    <lineage>
        <taxon>Bacteria</taxon>
        <taxon>Pseudomonadati</taxon>
        <taxon>Pseudomonadota</taxon>
        <taxon>Acidithiobacillia</taxon>
        <taxon>Acidithiobacillales</taxon>
        <taxon>Acidithiobacillaceae</taxon>
        <taxon>Acidithiobacillus</taxon>
    </lineage>
</organism>
<dbReference type="Gene3D" id="3.40.30.10">
    <property type="entry name" value="Glutaredoxin"/>
    <property type="match status" value="1"/>
</dbReference>
<dbReference type="EMBL" id="RIZI01000156">
    <property type="protein sequence ID" value="RNF63525.1"/>
    <property type="molecule type" value="Genomic_DNA"/>
</dbReference>
<accession>A0A3M8R591</accession>
<comment type="caution">
    <text evidence="2">The sequence shown here is derived from an EMBL/GenBank/DDBJ whole genome shotgun (WGS) entry which is preliminary data.</text>
</comment>
<evidence type="ECO:0000313" key="2">
    <source>
        <dbReference type="EMBL" id="RNF63525.1"/>
    </source>
</evidence>
<proteinExistence type="predicted"/>
<evidence type="ECO:0000259" key="1">
    <source>
        <dbReference type="Pfam" id="PF13098"/>
    </source>
</evidence>
<name>A0A3M8R591_9PROT</name>
<protein>
    <recommendedName>
        <fullName evidence="1">Thioredoxin-like fold domain-containing protein</fullName>
    </recommendedName>
</protein>
<sequence>MVQRESGTVLVPKACGEADNDGPEFAIILNHRHQKRGTAMRMRYLATWATGLTLCAGLPLSQPALAVTVPAQNSPSAENNALLLQRLSHAHWVAQGKGPHVLYMIFDPNCPYCHVVFDELQPLINPMGATVRYVPVGYLTESSLGKAAAMLEAKDPLAAITKNEREFNMEHFGGLQEILPSSATEKALEKNLAILRATGQSIVPTLIYRSRRGKTVVIRGGLDTRDMRSVLRDIAP</sequence>
<gene>
    <name evidence="2" type="ORF">EC580_06535</name>
</gene>
<dbReference type="SUPFAM" id="SSF52833">
    <property type="entry name" value="Thioredoxin-like"/>
    <property type="match status" value="1"/>
</dbReference>
<dbReference type="InterPro" id="IPR051470">
    <property type="entry name" value="Thiol:disulfide_interchange"/>
</dbReference>
<dbReference type="Pfam" id="PF13098">
    <property type="entry name" value="Thioredoxin_2"/>
    <property type="match status" value="1"/>
</dbReference>
<dbReference type="PANTHER" id="PTHR35272:SF4">
    <property type="entry name" value="THIOL:DISULFIDE INTERCHANGE PROTEIN DSBG"/>
    <property type="match status" value="1"/>
</dbReference>
<feature type="domain" description="Thioredoxin-like fold" evidence="1">
    <location>
        <begin position="94"/>
        <end position="230"/>
    </location>
</feature>
<dbReference type="PANTHER" id="PTHR35272">
    <property type="entry name" value="THIOL:DISULFIDE INTERCHANGE PROTEIN DSBC-RELATED"/>
    <property type="match status" value="1"/>
</dbReference>
<dbReference type="AlphaFoldDB" id="A0A3M8R591"/>
<dbReference type="InterPro" id="IPR036249">
    <property type="entry name" value="Thioredoxin-like_sf"/>
</dbReference>
<reference evidence="2" key="1">
    <citation type="submission" date="2018-10" db="EMBL/GenBank/DDBJ databases">
        <title>Acidithiobacillus sulfuriphilus sp. nov.: an extremely acidophilic sulfur-oxidizing chemolithotroph isolated from a neutral pH environment.</title>
        <authorList>
            <person name="Falagan C."/>
            <person name="Moya-Beltran A."/>
            <person name="Quatrini R."/>
            <person name="Johnson D.B."/>
        </authorList>
    </citation>
    <scope>NUCLEOTIDE SEQUENCE [LARGE SCALE GENOMIC DNA]</scope>
    <source>
        <strain evidence="2">CJ-2</strain>
    </source>
</reference>